<evidence type="ECO:0000256" key="4">
    <source>
        <dbReference type="ARBA" id="ARBA00022741"/>
    </source>
</evidence>
<dbReference type="InterPro" id="IPR036565">
    <property type="entry name" value="Mur-like_cat_sf"/>
</dbReference>
<keyword evidence="6" id="KW-0460">Magnesium</keyword>
<dbReference type="PANTHER" id="PTHR11136:SF0">
    <property type="entry name" value="DIHYDROFOLATE SYNTHETASE-RELATED"/>
    <property type="match status" value="1"/>
</dbReference>
<keyword evidence="4" id="KW-0547">Nucleotide-binding</keyword>
<dbReference type="RefSeq" id="XP_033398076.1">
    <property type="nucleotide sequence ID" value="XM_033544838.1"/>
</dbReference>
<evidence type="ECO:0000313" key="8">
    <source>
        <dbReference type="Proteomes" id="UP000799438"/>
    </source>
</evidence>
<dbReference type="InterPro" id="IPR036615">
    <property type="entry name" value="Mur_ligase_C_dom_sf"/>
</dbReference>
<evidence type="ECO:0000256" key="3">
    <source>
        <dbReference type="ARBA" id="ARBA00022723"/>
    </source>
</evidence>
<dbReference type="OrthoDB" id="5212574at2759"/>
<dbReference type="GO" id="GO:0004326">
    <property type="term" value="F:tetrahydrofolylpolyglutamate synthase activity"/>
    <property type="evidence" value="ECO:0007669"/>
    <property type="project" value="InterPro"/>
</dbReference>
<proteinExistence type="inferred from homology"/>
<evidence type="ECO:0008006" key="9">
    <source>
        <dbReference type="Google" id="ProtNLM"/>
    </source>
</evidence>
<dbReference type="GeneID" id="54302334"/>
<dbReference type="PANTHER" id="PTHR11136">
    <property type="entry name" value="FOLYLPOLYGLUTAMATE SYNTHASE-RELATED"/>
    <property type="match status" value="1"/>
</dbReference>
<gene>
    <name evidence="7" type="ORF">K452DRAFT_326303</name>
</gene>
<dbReference type="PROSITE" id="PS01012">
    <property type="entry name" value="FOLYLPOLYGLU_SYNT_2"/>
    <property type="match status" value="1"/>
</dbReference>
<dbReference type="GO" id="GO:0005829">
    <property type="term" value="C:cytosol"/>
    <property type="evidence" value="ECO:0007669"/>
    <property type="project" value="TreeGrafter"/>
</dbReference>
<sequence>MIELGLARIARLLAPAGPLPWRAIHVAGTNGKGSICAAASAMLQAQGVSHGRFTSPHLVERWDCINIDAQPVAEALFLDAEAHVLRRNERDRIGATEFELLTATAFELFTRARVAVAVIETGLGGRLDATNVLESPLVTVIANIGLDHQALLGDSLEAIAAEKAGILKPGCPVVLDAANPPEVLRVVRARAAQIHAGPVVEVAALPPVPVPADNNHDYSYYRSFLAARPYAPHELRNLALAYRATLLALSALPHPIVPNPPLSLFRNLSPSSTVLPGRLQPICLQAIAPHRTAPALLDGAHNADSAAALAAHVDAHLRPTSPSGSVTWLLASSRRGALLTPLLAPLLRPADRVVAVQFGAVAGMPWVRATPGEEILVAAEAAAGDKAGSLSQTIDSGADVAAAVRTAAELAGEAGPLVVAGSLYLVGEVVGLLRKGEEGG</sequence>
<dbReference type="NCBIfam" id="TIGR01499">
    <property type="entry name" value="folC"/>
    <property type="match status" value="1"/>
</dbReference>
<dbReference type="GO" id="GO:0005524">
    <property type="term" value="F:ATP binding"/>
    <property type="evidence" value="ECO:0007669"/>
    <property type="project" value="UniProtKB-KW"/>
</dbReference>
<dbReference type="GO" id="GO:0046872">
    <property type="term" value="F:metal ion binding"/>
    <property type="evidence" value="ECO:0007669"/>
    <property type="project" value="UniProtKB-KW"/>
</dbReference>
<accession>A0A6A6BGG8</accession>
<dbReference type="AlphaFoldDB" id="A0A6A6BGG8"/>
<evidence type="ECO:0000256" key="6">
    <source>
        <dbReference type="ARBA" id="ARBA00022842"/>
    </source>
</evidence>
<dbReference type="Proteomes" id="UP000799438">
    <property type="component" value="Unassembled WGS sequence"/>
</dbReference>
<evidence type="ECO:0000256" key="5">
    <source>
        <dbReference type="ARBA" id="ARBA00022840"/>
    </source>
</evidence>
<evidence type="ECO:0000313" key="7">
    <source>
        <dbReference type="EMBL" id="KAF2142364.1"/>
    </source>
</evidence>
<keyword evidence="3" id="KW-0479">Metal-binding</keyword>
<keyword evidence="8" id="KW-1185">Reference proteome</keyword>
<organism evidence="7 8">
    <name type="scientific">Aplosporella prunicola CBS 121167</name>
    <dbReference type="NCBI Taxonomy" id="1176127"/>
    <lineage>
        <taxon>Eukaryota</taxon>
        <taxon>Fungi</taxon>
        <taxon>Dikarya</taxon>
        <taxon>Ascomycota</taxon>
        <taxon>Pezizomycotina</taxon>
        <taxon>Dothideomycetes</taxon>
        <taxon>Dothideomycetes incertae sedis</taxon>
        <taxon>Botryosphaeriales</taxon>
        <taxon>Aplosporellaceae</taxon>
        <taxon>Aplosporella</taxon>
    </lineage>
</organism>
<dbReference type="Gene3D" id="3.40.1190.10">
    <property type="entry name" value="Mur-like, catalytic domain"/>
    <property type="match status" value="1"/>
</dbReference>
<dbReference type="SUPFAM" id="SSF53623">
    <property type="entry name" value="MurD-like peptide ligases, catalytic domain"/>
    <property type="match status" value="1"/>
</dbReference>
<evidence type="ECO:0000256" key="1">
    <source>
        <dbReference type="ARBA" id="ARBA00008276"/>
    </source>
</evidence>
<dbReference type="Gene3D" id="3.90.190.20">
    <property type="entry name" value="Mur ligase, C-terminal domain"/>
    <property type="match status" value="1"/>
</dbReference>
<dbReference type="InterPro" id="IPR001645">
    <property type="entry name" value="Folylpolyglutamate_synth"/>
</dbReference>
<evidence type="ECO:0000256" key="2">
    <source>
        <dbReference type="ARBA" id="ARBA00022598"/>
    </source>
</evidence>
<comment type="similarity">
    <text evidence="1">Belongs to the folylpolyglutamate synthase family.</text>
</comment>
<dbReference type="EMBL" id="ML995484">
    <property type="protein sequence ID" value="KAF2142364.1"/>
    <property type="molecule type" value="Genomic_DNA"/>
</dbReference>
<protein>
    <recommendedName>
        <fullName evidence="9">Dihydrofolate synthetase</fullName>
    </recommendedName>
</protein>
<dbReference type="UniPathway" id="UPA00850"/>
<keyword evidence="5" id="KW-0067">ATP-binding</keyword>
<dbReference type="SUPFAM" id="SSF53244">
    <property type="entry name" value="MurD-like peptide ligases, peptide-binding domain"/>
    <property type="match status" value="1"/>
</dbReference>
<keyword evidence="2" id="KW-0436">Ligase</keyword>
<dbReference type="GO" id="GO:0008841">
    <property type="term" value="F:dihydrofolate synthase activity"/>
    <property type="evidence" value="ECO:0007669"/>
    <property type="project" value="TreeGrafter"/>
</dbReference>
<dbReference type="GO" id="GO:0005739">
    <property type="term" value="C:mitochondrion"/>
    <property type="evidence" value="ECO:0007669"/>
    <property type="project" value="TreeGrafter"/>
</dbReference>
<name>A0A6A6BGG8_9PEZI</name>
<dbReference type="InterPro" id="IPR018109">
    <property type="entry name" value="Folylpolyglutamate_synth_CS"/>
</dbReference>
<reference evidence="7" key="1">
    <citation type="journal article" date="2020" name="Stud. Mycol.">
        <title>101 Dothideomycetes genomes: a test case for predicting lifestyles and emergence of pathogens.</title>
        <authorList>
            <person name="Haridas S."/>
            <person name="Albert R."/>
            <person name="Binder M."/>
            <person name="Bloem J."/>
            <person name="Labutti K."/>
            <person name="Salamov A."/>
            <person name="Andreopoulos B."/>
            <person name="Baker S."/>
            <person name="Barry K."/>
            <person name="Bills G."/>
            <person name="Bluhm B."/>
            <person name="Cannon C."/>
            <person name="Castanera R."/>
            <person name="Culley D."/>
            <person name="Daum C."/>
            <person name="Ezra D."/>
            <person name="Gonzalez J."/>
            <person name="Henrissat B."/>
            <person name="Kuo A."/>
            <person name="Liang C."/>
            <person name="Lipzen A."/>
            <person name="Lutzoni F."/>
            <person name="Magnuson J."/>
            <person name="Mondo S."/>
            <person name="Nolan M."/>
            <person name="Ohm R."/>
            <person name="Pangilinan J."/>
            <person name="Park H.-J."/>
            <person name="Ramirez L."/>
            <person name="Alfaro M."/>
            <person name="Sun H."/>
            <person name="Tritt A."/>
            <person name="Yoshinaga Y."/>
            <person name="Zwiers L.-H."/>
            <person name="Turgeon B."/>
            <person name="Goodwin S."/>
            <person name="Spatafora J."/>
            <person name="Crous P."/>
            <person name="Grigoriev I."/>
        </authorList>
    </citation>
    <scope>NUCLEOTIDE SEQUENCE</scope>
    <source>
        <strain evidence="7">CBS 121167</strain>
    </source>
</reference>